<reference evidence="1 2" key="1">
    <citation type="submission" date="2007-01" db="EMBL/GenBank/DDBJ databases">
        <authorList>
            <person name="Haygood M."/>
            <person name="Podell S."/>
            <person name="Anderson C."/>
            <person name="Hopkinson B."/>
            <person name="Roe K."/>
            <person name="Barbeau K."/>
            <person name="Gaasterland T."/>
            <person name="Ferriera S."/>
            <person name="Johnson J."/>
            <person name="Kravitz S."/>
            <person name="Beeson K."/>
            <person name="Sutton G."/>
            <person name="Rogers Y.-H."/>
            <person name="Friedman R."/>
            <person name="Frazier M."/>
            <person name="Venter J.C."/>
        </authorList>
    </citation>
    <scope>NUCLEOTIDE SEQUENCE [LARGE SCALE GENOMIC DNA]</scope>
    <source>
        <strain evidence="1 2">ATCC 23134</strain>
    </source>
</reference>
<comment type="caution">
    <text evidence="1">The sequence shown here is derived from an EMBL/GenBank/DDBJ whole genome shotgun (WGS) entry which is preliminary data.</text>
</comment>
<sequence length="70" mass="7949">MLKATLTYTRGTLIKNSSFGVNPTLEVLTLVLRIREPAQAFLLDYKIALRSSLTCFSYKNQEVNTLLLKK</sequence>
<proteinExistence type="predicted"/>
<dbReference type="AlphaFoldDB" id="A1ZGB5"/>
<dbReference type="Proteomes" id="UP000004095">
    <property type="component" value="Unassembled WGS sequence"/>
</dbReference>
<name>A1ZGB5_MICM2</name>
<organism evidence="1 2">
    <name type="scientific">Microscilla marina ATCC 23134</name>
    <dbReference type="NCBI Taxonomy" id="313606"/>
    <lineage>
        <taxon>Bacteria</taxon>
        <taxon>Pseudomonadati</taxon>
        <taxon>Bacteroidota</taxon>
        <taxon>Cytophagia</taxon>
        <taxon>Cytophagales</taxon>
        <taxon>Microscillaceae</taxon>
        <taxon>Microscilla</taxon>
    </lineage>
</organism>
<evidence type="ECO:0000313" key="2">
    <source>
        <dbReference type="Proteomes" id="UP000004095"/>
    </source>
</evidence>
<dbReference type="EMBL" id="AAWS01000006">
    <property type="protein sequence ID" value="EAY30532.1"/>
    <property type="molecule type" value="Genomic_DNA"/>
</dbReference>
<accession>A1ZGB5</accession>
<protein>
    <submittedName>
        <fullName evidence="1">Uncharacterized protein</fullName>
    </submittedName>
</protein>
<keyword evidence="2" id="KW-1185">Reference proteome</keyword>
<evidence type="ECO:0000313" key="1">
    <source>
        <dbReference type="EMBL" id="EAY30532.1"/>
    </source>
</evidence>
<gene>
    <name evidence="1" type="ORF">M23134_03168</name>
</gene>